<keyword evidence="2" id="KW-1185">Reference proteome</keyword>
<evidence type="ECO:0000313" key="1">
    <source>
        <dbReference type="EMBL" id="RZB65857.1"/>
    </source>
</evidence>
<sequence length="119" mass="13806">MDKLFSKKKSTKDAPDIGHYELLHLSFSSYTEWDWKMVYQSKLQGKTSQQNGKAVQSTSLTNAKSIIKDLYTNLRKKELGPCPCHILHPGPRNTLNMLNYTLHIRKEIILENYRISIQP</sequence>
<reference evidence="1 2" key="1">
    <citation type="submission" date="2018-09" db="EMBL/GenBank/DDBJ databases">
        <title>A high-quality reference genome of wild soybean provides a powerful tool to mine soybean genomes.</title>
        <authorList>
            <person name="Xie M."/>
            <person name="Chung C.Y.L."/>
            <person name="Li M.-W."/>
            <person name="Wong F.-L."/>
            <person name="Chan T.-F."/>
            <person name="Lam H.-M."/>
        </authorList>
    </citation>
    <scope>NUCLEOTIDE SEQUENCE [LARGE SCALE GENOMIC DNA]</scope>
    <source>
        <strain evidence="2">cv. W05</strain>
        <tissue evidence="1">Hypocotyl of etiolated seedlings</tissue>
    </source>
</reference>
<name>A0A445GX72_GLYSO</name>
<dbReference type="EMBL" id="QZWG01000015">
    <property type="protein sequence ID" value="RZB65857.1"/>
    <property type="molecule type" value="Genomic_DNA"/>
</dbReference>
<proteinExistence type="predicted"/>
<evidence type="ECO:0000313" key="2">
    <source>
        <dbReference type="Proteomes" id="UP000289340"/>
    </source>
</evidence>
<accession>A0A445GX72</accession>
<dbReference type="Proteomes" id="UP000289340">
    <property type="component" value="Chromosome 15"/>
</dbReference>
<organism evidence="1 2">
    <name type="scientific">Glycine soja</name>
    <name type="common">Wild soybean</name>
    <dbReference type="NCBI Taxonomy" id="3848"/>
    <lineage>
        <taxon>Eukaryota</taxon>
        <taxon>Viridiplantae</taxon>
        <taxon>Streptophyta</taxon>
        <taxon>Embryophyta</taxon>
        <taxon>Tracheophyta</taxon>
        <taxon>Spermatophyta</taxon>
        <taxon>Magnoliopsida</taxon>
        <taxon>eudicotyledons</taxon>
        <taxon>Gunneridae</taxon>
        <taxon>Pentapetalae</taxon>
        <taxon>rosids</taxon>
        <taxon>fabids</taxon>
        <taxon>Fabales</taxon>
        <taxon>Fabaceae</taxon>
        <taxon>Papilionoideae</taxon>
        <taxon>50 kb inversion clade</taxon>
        <taxon>NPAAA clade</taxon>
        <taxon>indigoferoid/millettioid clade</taxon>
        <taxon>Phaseoleae</taxon>
        <taxon>Glycine</taxon>
        <taxon>Glycine subgen. Soja</taxon>
    </lineage>
</organism>
<gene>
    <name evidence="1" type="ORF">D0Y65_041781</name>
</gene>
<dbReference type="AlphaFoldDB" id="A0A445GX72"/>
<comment type="caution">
    <text evidence="1">The sequence shown here is derived from an EMBL/GenBank/DDBJ whole genome shotgun (WGS) entry which is preliminary data.</text>
</comment>
<protein>
    <submittedName>
        <fullName evidence="1">Uncharacterized protein</fullName>
    </submittedName>
</protein>